<name>A0A2L2TYK5_9HYPO</name>
<organism evidence="1 2">
    <name type="scientific">Fusarium venenatum</name>
    <dbReference type="NCBI Taxonomy" id="56646"/>
    <lineage>
        <taxon>Eukaryota</taxon>
        <taxon>Fungi</taxon>
        <taxon>Dikarya</taxon>
        <taxon>Ascomycota</taxon>
        <taxon>Pezizomycotina</taxon>
        <taxon>Sordariomycetes</taxon>
        <taxon>Hypocreomycetidae</taxon>
        <taxon>Hypocreales</taxon>
        <taxon>Nectriaceae</taxon>
        <taxon>Fusarium</taxon>
    </lineage>
</organism>
<keyword evidence="2" id="KW-1185">Reference proteome</keyword>
<accession>A0A2L2TYK5</accession>
<protein>
    <submittedName>
        <fullName evidence="1">Uncharacterized protein</fullName>
    </submittedName>
</protein>
<evidence type="ECO:0000313" key="1">
    <source>
        <dbReference type="EMBL" id="CEI70036.1"/>
    </source>
</evidence>
<dbReference type="AlphaFoldDB" id="A0A2L2TYK5"/>
<sequence>MITLEDIGSRQIHNIDIKLKREHMPKNSDSLASFTIILSASLYLESQFSKQDWSEYRLDSEISALQQKHQDEHFRFVRD</sequence>
<proteinExistence type="predicted"/>
<reference evidence="2" key="1">
    <citation type="submission" date="2014-10" db="EMBL/GenBank/DDBJ databases">
        <authorList>
            <person name="King R."/>
        </authorList>
    </citation>
    <scope>NUCLEOTIDE SEQUENCE [LARGE SCALE GENOMIC DNA]</scope>
    <source>
        <strain evidence="2">A3/5</strain>
    </source>
</reference>
<dbReference type="EMBL" id="LN649231">
    <property type="protein sequence ID" value="CEI70036.1"/>
    <property type="molecule type" value="Genomic_DNA"/>
</dbReference>
<dbReference type="Proteomes" id="UP000245910">
    <property type="component" value="Chromosome III"/>
</dbReference>
<evidence type="ECO:0000313" key="2">
    <source>
        <dbReference type="Proteomes" id="UP000245910"/>
    </source>
</evidence>